<reference evidence="1 2" key="1">
    <citation type="submission" date="2016-10" db="EMBL/GenBank/DDBJ databases">
        <authorList>
            <person name="de Groot N.N."/>
        </authorList>
    </citation>
    <scope>NUCLEOTIDE SEQUENCE [LARGE SCALE GENOMIC DNA]</scope>
    <source>
        <strain evidence="1 2">DSM 1801</strain>
    </source>
</reference>
<dbReference type="AlphaFoldDB" id="A0A1H9Z7U3"/>
<keyword evidence="2" id="KW-1185">Reference proteome</keyword>
<dbReference type="STRING" id="29364.SAMN04487772_10345"/>
<evidence type="ECO:0000313" key="1">
    <source>
        <dbReference type="EMBL" id="SES77603.1"/>
    </source>
</evidence>
<sequence length="110" mass="13132">MEYTLKRILRLQDSEKWLCYGSEKGKFVRDDTVFVSFGNRQNDIYIFSIYEGVKRDSDYVNCVLGLVHDTRTEDGFIHDFELHFIDVPKEMTEDEQIDWIDSKIKEIKII</sequence>
<dbReference type="Proteomes" id="UP000199800">
    <property type="component" value="Unassembled WGS sequence"/>
</dbReference>
<evidence type="ECO:0000313" key="2">
    <source>
        <dbReference type="Proteomes" id="UP000199800"/>
    </source>
</evidence>
<dbReference type="EMBL" id="FOHN01000003">
    <property type="protein sequence ID" value="SES77603.1"/>
    <property type="molecule type" value="Genomic_DNA"/>
</dbReference>
<name>A0A1H9Z7U3_9FIRM</name>
<organism evidence="1 2">
    <name type="scientific">[Clostridium] polysaccharolyticum</name>
    <dbReference type="NCBI Taxonomy" id="29364"/>
    <lineage>
        <taxon>Bacteria</taxon>
        <taxon>Bacillati</taxon>
        <taxon>Bacillota</taxon>
        <taxon>Clostridia</taxon>
        <taxon>Lachnospirales</taxon>
        <taxon>Lachnospiraceae</taxon>
    </lineage>
</organism>
<protein>
    <submittedName>
        <fullName evidence="1">Uncharacterized protein</fullName>
    </submittedName>
</protein>
<accession>A0A1H9Z7U3</accession>
<dbReference type="RefSeq" id="WP_092476061.1">
    <property type="nucleotide sequence ID" value="NZ_FOHN01000003.1"/>
</dbReference>
<proteinExistence type="predicted"/>
<gene>
    <name evidence="1" type="ORF">SAMN04487772_10345</name>
</gene>